<comment type="caution">
    <text evidence="1">The sequence shown here is derived from an EMBL/GenBank/DDBJ whole genome shotgun (WGS) entry which is preliminary data.</text>
</comment>
<dbReference type="Proteomes" id="UP001341840">
    <property type="component" value="Unassembled WGS sequence"/>
</dbReference>
<protein>
    <submittedName>
        <fullName evidence="1">Uncharacterized protein</fullName>
    </submittedName>
</protein>
<sequence>MVEGLDRLPVFLLGMIRETVLRLATGPDRDDLITDLMSSLAVGTGMHHMHLCFLGTGSSLEGRRSVPPDSSSLVSPQVQVFRCGCMEN</sequence>
<accession>A0ABU6UI16</accession>
<gene>
    <name evidence="1" type="ORF">PIB30_041249</name>
</gene>
<proteinExistence type="predicted"/>
<keyword evidence="2" id="KW-1185">Reference proteome</keyword>
<reference evidence="1 2" key="1">
    <citation type="journal article" date="2023" name="Plants (Basel)">
        <title>Bridging the Gap: Combining Genomics and Transcriptomics Approaches to Understand Stylosanthes scabra, an Orphan Legume from the Brazilian Caatinga.</title>
        <authorList>
            <person name="Ferreira-Neto J.R.C."/>
            <person name="da Silva M.D."/>
            <person name="Binneck E."/>
            <person name="de Melo N.F."/>
            <person name="da Silva R.H."/>
            <person name="de Melo A.L.T.M."/>
            <person name="Pandolfi V."/>
            <person name="Bustamante F.O."/>
            <person name="Brasileiro-Vidal A.C."/>
            <person name="Benko-Iseppon A.M."/>
        </authorList>
    </citation>
    <scope>NUCLEOTIDE SEQUENCE [LARGE SCALE GENOMIC DNA]</scope>
    <source>
        <tissue evidence="1">Leaves</tissue>
    </source>
</reference>
<evidence type="ECO:0000313" key="1">
    <source>
        <dbReference type="EMBL" id="MED6159318.1"/>
    </source>
</evidence>
<organism evidence="1 2">
    <name type="scientific">Stylosanthes scabra</name>
    <dbReference type="NCBI Taxonomy" id="79078"/>
    <lineage>
        <taxon>Eukaryota</taxon>
        <taxon>Viridiplantae</taxon>
        <taxon>Streptophyta</taxon>
        <taxon>Embryophyta</taxon>
        <taxon>Tracheophyta</taxon>
        <taxon>Spermatophyta</taxon>
        <taxon>Magnoliopsida</taxon>
        <taxon>eudicotyledons</taxon>
        <taxon>Gunneridae</taxon>
        <taxon>Pentapetalae</taxon>
        <taxon>rosids</taxon>
        <taxon>fabids</taxon>
        <taxon>Fabales</taxon>
        <taxon>Fabaceae</taxon>
        <taxon>Papilionoideae</taxon>
        <taxon>50 kb inversion clade</taxon>
        <taxon>dalbergioids sensu lato</taxon>
        <taxon>Dalbergieae</taxon>
        <taxon>Pterocarpus clade</taxon>
        <taxon>Stylosanthes</taxon>
    </lineage>
</organism>
<dbReference type="EMBL" id="JASCZI010121056">
    <property type="protein sequence ID" value="MED6159318.1"/>
    <property type="molecule type" value="Genomic_DNA"/>
</dbReference>
<name>A0ABU6UI16_9FABA</name>
<evidence type="ECO:0000313" key="2">
    <source>
        <dbReference type="Proteomes" id="UP001341840"/>
    </source>
</evidence>